<evidence type="ECO:0000313" key="6">
    <source>
        <dbReference type="EMBL" id="PIE20477.1"/>
    </source>
</evidence>
<evidence type="ECO:0000256" key="4">
    <source>
        <dbReference type="SAM" id="Phobius"/>
    </source>
</evidence>
<accession>A0A2G6JAP1</accession>
<evidence type="ECO:0000259" key="5">
    <source>
        <dbReference type="SMART" id="SM00563"/>
    </source>
</evidence>
<evidence type="ECO:0000256" key="2">
    <source>
        <dbReference type="ARBA" id="ARBA00022679"/>
    </source>
</evidence>
<dbReference type="PANTHER" id="PTHR10434:SF40">
    <property type="entry name" value="1-ACYL-SN-GLYCEROL-3-PHOSPHATE ACYLTRANSFERASE"/>
    <property type="match status" value="1"/>
</dbReference>
<keyword evidence="4" id="KW-1133">Transmembrane helix</keyword>
<dbReference type="Proteomes" id="UP000242733">
    <property type="component" value="Unassembled WGS sequence"/>
</dbReference>
<dbReference type="CDD" id="cd07989">
    <property type="entry name" value="LPLAT_AGPAT-like"/>
    <property type="match status" value="1"/>
</dbReference>
<reference evidence="6 7" key="1">
    <citation type="submission" date="2017-10" db="EMBL/GenBank/DDBJ databases">
        <title>Novel microbial diversity and functional potential in the marine mammal oral microbiome.</title>
        <authorList>
            <person name="Dudek N.K."/>
            <person name="Sun C.L."/>
            <person name="Burstein D."/>
            <person name="Kantor R.S."/>
            <person name="Aliaga Goltsman D.S."/>
            <person name="Bik E.M."/>
            <person name="Thomas B.C."/>
            <person name="Banfield J.F."/>
            <person name="Relman D.A."/>
        </authorList>
    </citation>
    <scope>NUCLEOTIDE SEQUENCE [LARGE SCALE GENOMIC DNA]</scope>
    <source>
        <strain evidence="6">DOLJORAL78_49_30</strain>
    </source>
</reference>
<dbReference type="GO" id="GO:0006654">
    <property type="term" value="P:phosphatidic acid biosynthetic process"/>
    <property type="evidence" value="ECO:0007669"/>
    <property type="project" value="TreeGrafter"/>
</dbReference>
<evidence type="ECO:0000256" key="1">
    <source>
        <dbReference type="ARBA" id="ARBA00005189"/>
    </source>
</evidence>
<dbReference type="AlphaFoldDB" id="A0A2G6JAP1"/>
<evidence type="ECO:0000256" key="3">
    <source>
        <dbReference type="ARBA" id="ARBA00023315"/>
    </source>
</evidence>
<sequence length="245" mass="27384">MAQKAGVLNYIRATIYYLGFYPLTFLYSALCLLVAPVLNFRQRFAVFTQINYFYIFWLKVCCGVGVKVSGRDNLPKEGAYVLVANHQSEWETLFLQTLVRPQVTVLKKELLKIPFFGWALGLLNPIAIDRSQRRGALKQLLGEGKKRLETGTPVVIFPQGTRVPVGKMGKFNKGGAMLALSAGVPIVPMIHDAGLYWPGKSFAKFPGTVQVRIGEPIPVEGRTVDEVHAEMVAWLEKNMQELNLL</sequence>
<feature type="transmembrane region" description="Helical" evidence="4">
    <location>
        <begin position="52"/>
        <end position="70"/>
    </location>
</feature>
<dbReference type="InterPro" id="IPR002123">
    <property type="entry name" value="Plipid/glycerol_acylTrfase"/>
</dbReference>
<feature type="transmembrane region" description="Helical" evidence="4">
    <location>
        <begin position="20"/>
        <end position="40"/>
    </location>
</feature>
<comment type="caution">
    <text evidence="6">The sequence shown here is derived from an EMBL/GenBank/DDBJ whole genome shotgun (WGS) entry which is preliminary data.</text>
</comment>
<name>A0A2G6JAP1_NEPCE</name>
<protein>
    <submittedName>
        <fullName evidence="6">1-acyl-sn-glycerol-3-phosphate acyltransferase</fullName>
    </submittedName>
</protein>
<evidence type="ECO:0000313" key="7">
    <source>
        <dbReference type="Proteomes" id="UP000242733"/>
    </source>
</evidence>
<dbReference type="GO" id="GO:0003841">
    <property type="term" value="F:1-acylglycerol-3-phosphate O-acyltransferase activity"/>
    <property type="evidence" value="ECO:0007669"/>
    <property type="project" value="TreeGrafter"/>
</dbReference>
<keyword evidence="4" id="KW-0472">Membrane</keyword>
<dbReference type="SUPFAM" id="SSF69593">
    <property type="entry name" value="Glycerol-3-phosphate (1)-acyltransferase"/>
    <property type="match status" value="1"/>
</dbReference>
<keyword evidence="4" id="KW-0812">Transmembrane</keyword>
<proteinExistence type="predicted"/>
<dbReference type="EMBL" id="PDSG01000006">
    <property type="protein sequence ID" value="PIE20477.1"/>
    <property type="molecule type" value="Genomic_DNA"/>
</dbReference>
<gene>
    <name evidence="6" type="ORF">CSA61_01785</name>
</gene>
<dbReference type="SMART" id="SM00563">
    <property type="entry name" value="PlsC"/>
    <property type="match status" value="1"/>
</dbReference>
<dbReference type="PANTHER" id="PTHR10434">
    <property type="entry name" value="1-ACYL-SN-GLYCEROL-3-PHOSPHATE ACYLTRANSFERASE"/>
    <property type="match status" value="1"/>
</dbReference>
<comment type="pathway">
    <text evidence="1">Lipid metabolism.</text>
</comment>
<keyword evidence="3 6" id="KW-0012">Acyltransferase</keyword>
<feature type="domain" description="Phospholipid/glycerol acyltransferase" evidence="5">
    <location>
        <begin position="80"/>
        <end position="194"/>
    </location>
</feature>
<keyword evidence="2 6" id="KW-0808">Transferase</keyword>
<organism evidence="6 7">
    <name type="scientific">Neptuniibacter caesariensis</name>
    <dbReference type="NCBI Taxonomy" id="207954"/>
    <lineage>
        <taxon>Bacteria</taxon>
        <taxon>Pseudomonadati</taxon>
        <taxon>Pseudomonadota</taxon>
        <taxon>Gammaproteobacteria</taxon>
        <taxon>Oceanospirillales</taxon>
        <taxon>Oceanospirillaceae</taxon>
        <taxon>Neptuniibacter</taxon>
    </lineage>
</organism>
<dbReference type="Pfam" id="PF01553">
    <property type="entry name" value="Acyltransferase"/>
    <property type="match status" value="1"/>
</dbReference>